<dbReference type="STRING" id="391625.PPSIR1_37109"/>
<dbReference type="EMBL" id="ABCS01000009">
    <property type="protein sequence ID" value="EDM80633.1"/>
    <property type="molecule type" value="Genomic_DNA"/>
</dbReference>
<reference evidence="2 3" key="1">
    <citation type="submission" date="2007-06" db="EMBL/GenBank/DDBJ databases">
        <authorList>
            <person name="Shimkets L."/>
            <person name="Ferriera S."/>
            <person name="Johnson J."/>
            <person name="Kravitz S."/>
            <person name="Beeson K."/>
            <person name="Sutton G."/>
            <person name="Rogers Y.-H."/>
            <person name="Friedman R."/>
            <person name="Frazier M."/>
            <person name="Venter J.C."/>
        </authorList>
    </citation>
    <scope>NUCLEOTIDE SEQUENCE [LARGE SCALE GENOMIC DNA]</scope>
    <source>
        <strain evidence="2 3">SIR-1</strain>
    </source>
</reference>
<accession>A6G0I7</accession>
<dbReference type="RefSeq" id="WP_006970236.1">
    <property type="nucleotide sequence ID" value="NZ_ABCS01000009.1"/>
</dbReference>
<evidence type="ECO:0000313" key="3">
    <source>
        <dbReference type="Proteomes" id="UP000005801"/>
    </source>
</evidence>
<evidence type="ECO:0000313" key="2">
    <source>
        <dbReference type="EMBL" id="EDM80633.1"/>
    </source>
</evidence>
<dbReference type="AlphaFoldDB" id="A6G0I7"/>
<keyword evidence="3" id="KW-1185">Reference proteome</keyword>
<feature type="region of interest" description="Disordered" evidence="1">
    <location>
        <begin position="1"/>
        <end position="22"/>
    </location>
</feature>
<evidence type="ECO:0000256" key="1">
    <source>
        <dbReference type="SAM" id="MobiDB-lite"/>
    </source>
</evidence>
<organism evidence="2 3">
    <name type="scientific">Plesiocystis pacifica SIR-1</name>
    <dbReference type="NCBI Taxonomy" id="391625"/>
    <lineage>
        <taxon>Bacteria</taxon>
        <taxon>Pseudomonadati</taxon>
        <taxon>Myxococcota</taxon>
        <taxon>Polyangia</taxon>
        <taxon>Nannocystales</taxon>
        <taxon>Nannocystaceae</taxon>
        <taxon>Plesiocystis</taxon>
    </lineage>
</organism>
<protein>
    <submittedName>
        <fullName evidence="2">Uncharacterized protein</fullName>
    </submittedName>
</protein>
<name>A6G0I7_9BACT</name>
<dbReference type="Proteomes" id="UP000005801">
    <property type="component" value="Unassembled WGS sequence"/>
</dbReference>
<sequence>MVSCKGNAPGVQSEAEPAPPCSLNGMLFRDTPDTNFERCGSSGLPLSDAVSRCIQEASAAEKPFVVELEANRLSRLSGYQIAMAGAHFGKEQRYEVRMYTELSASEGQREGVDLVLTSPTSGVELMADIGSTLTCSHGDAPPLGDFEPVAGVEQHRFHVGSCREWIDAKANIAWVFHYDPAHVLDCPQK</sequence>
<comment type="caution">
    <text evidence="2">The sequence shown here is derived from an EMBL/GenBank/DDBJ whole genome shotgun (WGS) entry which is preliminary data.</text>
</comment>
<gene>
    <name evidence="2" type="ORF">PPSIR1_37109</name>
</gene>
<proteinExistence type="predicted"/>